<keyword evidence="2" id="KW-1185">Reference proteome</keyword>
<dbReference type="Pfam" id="PF07377">
    <property type="entry name" value="DUF1493"/>
    <property type="match status" value="1"/>
</dbReference>
<evidence type="ECO:0000313" key="2">
    <source>
        <dbReference type="Proteomes" id="UP000252558"/>
    </source>
</evidence>
<dbReference type="OrthoDB" id="7066456at2"/>
<name>A0A368NLB1_9GAMM</name>
<evidence type="ECO:0000313" key="1">
    <source>
        <dbReference type="EMBL" id="RCU50575.1"/>
    </source>
</evidence>
<organism evidence="1 2">
    <name type="scientific">Corallincola holothuriorum</name>
    <dbReference type="NCBI Taxonomy" id="2282215"/>
    <lineage>
        <taxon>Bacteria</taxon>
        <taxon>Pseudomonadati</taxon>
        <taxon>Pseudomonadota</taxon>
        <taxon>Gammaproteobacteria</taxon>
        <taxon>Alteromonadales</taxon>
        <taxon>Psychromonadaceae</taxon>
        <taxon>Corallincola</taxon>
    </lineage>
</organism>
<dbReference type="Proteomes" id="UP000252558">
    <property type="component" value="Unassembled WGS sequence"/>
</dbReference>
<dbReference type="InterPro" id="IPR010862">
    <property type="entry name" value="DUF1493"/>
</dbReference>
<dbReference type="RefSeq" id="WP_114338063.1">
    <property type="nucleotide sequence ID" value="NZ_QPID01000004.1"/>
</dbReference>
<sequence>MDDEIKLIVSNETDISIEKLNEKSTLLGDLNIDGDDAWEVFEQCHSKFQLDLTNFEFNKYFRSEPCFKGLVYLYRKLKYRDEHIAANKLPITVEKLINACKKGRW</sequence>
<gene>
    <name evidence="1" type="ORF">DU002_09150</name>
</gene>
<protein>
    <submittedName>
        <fullName evidence="1">DUF1493 family protein</fullName>
    </submittedName>
</protein>
<dbReference type="AlphaFoldDB" id="A0A368NLB1"/>
<comment type="caution">
    <text evidence="1">The sequence shown here is derived from an EMBL/GenBank/DDBJ whole genome shotgun (WGS) entry which is preliminary data.</text>
</comment>
<dbReference type="EMBL" id="QPID01000004">
    <property type="protein sequence ID" value="RCU50575.1"/>
    <property type="molecule type" value="Genomic_DNA"/>
</dbReference>
<proteinExistence type="predicted"/>
<accession>A0A368NLB1</accession>
<reference evidence="1 2" key="1">
    <citation type="submission" date="2018-07" db="EMBL/GenBank/DDBJ databases">
        <title>Corallincola holothuriorum sp. nov., a new facultative anaerobe isolated from sea cucumber Apostichopus japonicus.</title>
        <authorList>
            <person name="Xia H."/>
        </authorList>
    </citation>
    <scope>NUCLEOTIDE SEQUENCE [LARGE SCALE GENOMIC DNA]</scope>
    <source>
        <strain evidence="1 2">C4</strain>
    </source>
</reference>